<dbReference type="EMBL" id="BGZK01000105">
    <property type="protein sequence ID" value="GBP19160.1"/>
    <property type="molecule type" value="Genomic_DNA"/>
</dbReference>
<dbReference type="Proteomes" id="UP000299102">
    <property type="component" value="Unassembled WGS sequence"/>
</dbReference>
<gene>
    <name evidence="1" type="ORF">EVAR_11481_1</name>
</gene>
<organism evidence="1 2">
    <name type="scientific">Eumeta variegata</name>
    <name type="common">Bagworm moth</name>
    <name type="synonym">Eumeta japonica</name>
    <dbReference type="NCBI Taxonomy" id="151549"/>
    <lineage>
        <taxon>Eukaryota</taxon>
        <taxon>Metazoa</taxon>
        <taxon>Ecdysozoa</taxon>
        <taxon>Arthropoda</taxon>
        <taxon>Hexapoda</taxon>
        <taxon>Insecta</taxon>
        <taxon>Pterygota</taxon>
        <taxon>Neoptera</taxon>
        <taxon>Endopterygota</taxon>
        <taxon>Lepidoptera</taxon>
        <taxon>Glossata</taxon>
        <taxon>Ditrysia</taxon>
        <taxon>Tineoidea</taxon>
        <taxon>Psychidae</taxon>
        <taxon>Oiketicinae</taxon>
        <taxon>Eumeta</taxon>
    </lineage>
</organism>
<reference evidence="1 2" key="1">
    <citation type="journal article" date="2019" name="Commun. Biol.">
        <title>The bagworm genome reveals a unique fibroin gene that provides high tensile strength.</title>
        <authorList>
            <person name="Kono N."/>
            <person name="Nakamura H."/>
            <person name="Ohtoshi R."/>
            <person name="Tomita M."/>
            <person name="Numata K."/>
            <person name="Arakawa K."/>
        </authorList>
    </citation>
    <scope>NUCLEOTIDE SEQUENCE [LARGE SCALE GENOMIC DNA]</scope>
</reference>
<proteinExistence type="predicted"/>
<dbReference type="AlphaFoldDB" id="A0A4C1TYU2"/>
<protein>
    <submittedName>
        <fullName evidence="1">Uncharacterized protein</fullName>
    </submittedName>
</protein>
<dbReference type="SUPFAM" id="SSF53098">
    <property type="entry name" value="Ribonuclease H-like"/>
    <property type="match status" value="1"/>
</dbReference>
<evidence type="ECO:0000313" key="1">
    <source>
        <dbReference type="EMBL" id="GBP19160.1"/>
    </source>
</evidence>
<keyword evidence="2" id="KW-1185">Reference proteome</keyword>
<sequence>MRTADVILPTFELTELPNKVQEKAGDNIFFIAYLKGKRAGQFSERRRSSPPTDTRNPRGLQCLLFNLLEENRISNGGGPADGREIKRENGTPELLLTGRTDQQKLLLHVRILWTVSPPRKFREGRGLPTTVVANVMRASGIDGETCTHKYGMSINKVRSNNKSYRKVHDAAMAKCQAVWNLCARSPKACEIYLEITGKSPTSPCPTRWNSYYDCITDILKVQETINEVLRKLGLAVLKEIEVQFLIEYINTSKPISEAIRSLEGDKETFL</sequence>
<comment type="caution">
    <text evidence="1">The sequence shown here is derived from an EMBL/GenBank/DDBJ whole genome shotgun (WGS) entry which is preliminary data.</text>
</comment>
<accession>A0A4C1TYU2</accession>
<name>A0A4C1TYU2_EUMVA</name>
<dbReference type="STRING" id="151549.A0A4C1TYU2"/>
<dbReference type="OrthoDB" id="10057873at2759"/>
<evidence type="ECO:0000313" key="2">
    <source>
        <dbReference type="Proteomes" id="UP000299102"/>
    </source>
</evidence>
<dbReference type="InterPro" id="IPR012337">
    <property type="entry name" value="RNaseH-like_sf"/>
</dbReference>